<sequence length="147" mass="16187">MNGPTDDLPAPPDDADPATVVAVGELTEALETTEVARGHLFAFHQLTGSADFKLESAIEKLEEAGHGEFAARLRRELLGRNVLPGRWTFQVVEDYEETYYEPFKALERAGRDLVGGRPHLYEADLKRRRRSAGEPGHEATPSDLSSG</sequence>
<evidence type="ECO:0000313" key="3">
    <source>
        <dbReference type="Proteomes" id="UP000295621"/>
    </source>
</evidence>
<name>A0A4V6PB97_9ACTN</name>
<dbReference type="EMBL" id="SMKL01000002">
    <property type="protein sequence ID" value="TDC56705.1"/>
    <property type="molecule type" value="Genomic_DNA"/>
</dbReference>
<evidence type="ECO:0000313" key="2">
    <source>
        <dbReference type="EMBL" id="TDC56705.1"/>
    </source>
</evidence>
<feature type="compositionally biased region" description="Basic and acidic residues" evidence="1">
    <location>
        <begin position="124"/>
        <end position="137"/>
    </location>
</feature>
<evidence type="ECO:0000256" key="1">
    <source>
        <dbReference type="SAM" id="MobiDB-lite"/>
    </source>
</evidence>
<keyword evidence="3" id="KW-1185">Reference proteome</keyword>
<dbReference type="RefSeq" id="WP_131978164.1">
    <property type="nucleotide sequence ID" value="NZ_SMKL01000002.1"/>
</dbReference>
<reference evidence="2 3" key="1">
    <citation type="submission" date="2019-02" db="EMBL/GenBank/DDBJ databases">
        <title>Draft genome sequences of novel Actinobacteria.</title>
        <authorList>
            <person name="Sahin N."/>
            <person name="Ay H."/>
            <person name="Saygin H."/>
        </authorList>
    </citation>
    <scope>NUCLEOTIDE SEQUENCE [LARGE SCALE GENOMIC DNA]</scope>
    <source>
        <strain evidence="2 3">KC603</strain>
    </source>
</reference>
<dbReference type="AlphaFoldDB" id="A0A4V6PB97"/>
<feature type="region of interest" description="Disordered" evidence="1">
    <location>
        <begin position="124"/>
        <end position="147"/>
    </location>
</feature>
<protein>
    <submittedName>
        <fullName evidence="2">Uncharacterized protein</fullName>
    </submittedName>
</protein>
<organism evidence="2 3">
    <name type="scientific">Jiangella ureilytica</name>
    <dbReference type="NCBI Taxonomy" id="2530374"/>
    <lineage>
        <taxon>Bacteria</taxon>
        <taxon>Bacillati</taxon>
        <taxon>Actinomycetota</taxon>
        <taxon>Actinomycetes</taxon>
        <taxon>Jiangellales</taxon>
        <taxon>Jiangellaceae</taxon>
        <taxon>Jiangella</taxon>
    </lineage>
</organism>
<gene>
    <name evidence="2" type="ORF">E1212_01710</name>
</gene>
<dbReference type="OrthoDB" id="3212097at2"/>
<accession>A0A4V6PB97</accession>
<comment type="caution">
    <text evidence="2">The sequence shown here is derived from an EMBL/GenBank/DDBJ whole genome shotgun (WGS) entry which is preliminary data.</text>
</comment>
<dbReference type="Proteomes" id="UP000295621">
    <property type="component" value="Unassembled WGS sequence"/>
</dbReference>
<proteinExistence type="predicted"/>